<dbReference type="Gene3D" id="2.60.40.1080">
    <property type="match status" value="5"/>
</dbReference>
<comment type="caution">
    <text evidence="2">The sequence shown here is derived from an EMBL/GenBank/DDBJ whole genome shotgun (WGS) entry which is preliminary data.</text>
</comment>
<accession>A0A8H9G2I7</accession>
<dbReference type="Pfam" id="PF02368">
    <property type="entry name" value="Big_2"/>
    <property type="match status" value="4"/>
</dbReference>
<feature type="domain" description="BIG2" evidence="1">
    <location>
        <begin position="119"/>
        <end position="198"/>
    </location>
</feature>
<dbReference type="InterPro" id="IPR045197">
    <property type="entry name" value="NUP210-like"/>
</dbReference>
<reference evidence="2" key="2">
    <citation type="submission" date="2020-09" db="EMBL/GenBank/DDBJ databases">
        <authorList>
            <person name="Sun Q."/>
            <person name="Zhou Y."/>
        </authorList>
    </citation>
    <scope>NUCLEOTIDE SEQUENCE</scope>
    <source>
        <strain evidence="2">CGMCC 1.15966</strain>
    </source>
</reference>
<dbReference type="EMBL" id="BMKM01000014">
    <property type="protein sequence ID" value="GGE33434.1"/>
    <property type="molecule type" value="Genomic_DNA"/>
</dbReference>
<name>A0A8H9G2I7_9SPHI</name>
<organism evidence="2 3">
    <name type="scientific">Sphingobacterium cellulitidis</name>
    <dbReference type="NCBI Taxonomy" id="1768011"/>
    <lineage>
        <taxon>Bacteria</taxon>
        <taxon>Pseudomonadati</taxon>
        <taxon>Bacteroidota</taxon>
        <taxon>Sphingobacteriia</taxon>
        <taxon>Sphingobacteriales</taxon>
        <taxon>Sphingobacteriaceae</taxon>
        <taxon>Sphingobacterium</taxon>
    </lineage>
</organism>
<evidence type="ECO:0000313" key="3">
    <source>
        <dbReference type="Proteomes" id="UP000614460"/>
    </source>
</evidence>
<dbReference type="Proteomes" id="UP000614460">
    <property type="component" value="Unassembled WGS sequence"/>
</dbReference>
<dbReference type="SMART" id="SM00635">
    <property type="entry name" value="BID_2"/>
    <property type="match status" value="5"/>
</dbReference>
<feature type="domain" description="BIG2" evidence="1">
    <location>
        <begin position="205"/>
        <end position="281"/>
    </location>
</feature>
<sequence>MKSNFLFAKYSLVLMAFVFIFISCSKDKEEAVPEKITKIEFIENEVQLLIGKSDTLHLAHYSQKLPKPKYKLTSSNPDVVSVNDLGIIKALKEGKSEITATLAEENLKARVIVNVLPIVPEKLKLELPNTNVFVGDSVIVKYSIDPPNTTNITSYSIDWTSSDPTIFTVKDAKIKGLKAGKAKLTANIRGTNVSSEIEINVKDVLAKTIELNSATGEVKVGEIFKLIATVKPENTTNKELVWESSNKTIATVVDGEVKGLKEGEVVITVKPKDGSVSATAKIKVVTIKVSKITLNETQGTMEVGQSFSLIANVGPADAHNKAVIWTSNNTTIATVDQNGNVFSKKEGTVVITVKSAENPSILATCTFKITPARVVLISLSESYKELNLGDKFTLYASVDPSNAQNKTIIWSSSNPQIATVDQNGIITAKSPGRVDIVATSQDNPIINNNCTIVVKGLDSDVKVGRSSSSITNINGFYTAVITHYISNLGDKKVTIKKMEVVDGFGQVKSANTEQFELFKNDQINYTSRFSNVYKPQFHYYFEIDGKQFKRVLTLD</sequence>
<dbReference type="PROSITE" id="PS51257">
    <property type="entry name" value="PROKAR_LIPOPROTEIN"/>
    <property type="match status" value="1"/>
</dbReference>
<dbReference type="RefSeq" id="WP_182499661.1">
    <property type="nucleotide sequence ID" value="NZ_BMKM01000014.1"/>
</dbReference>
<dbReference type="InterPro" id="IPR008964">
    <property type="entry name" value="Invasin/intimin_cell_adhesion"/>
</dbReference>
<dbReference type="PANTHER" id="PTHR23019">
    <property type="entry name" value="NUCLEAR PORE MEMBRANE GLYCOPROTEIN GP210-RELATED"/>
    <property type="match status" value="1"/>
</dbReference>
<gene>
    <name evidence="2" type="ORF">GCM10011516_33910</name>
</gene>
<dbReference type="InterPro" id="IPR003343">
    <property type="entry name" value="Big_2"/>
</dbReference>
<feature type="domain" description="BIG2" evidence="1">
    <location>
        <begin position="373"/>
        <end position="447"/>
    </location>
</feature>
<evidence type="ECO:0000259" key="1">
    <source>
        <dbReference type="SMART" id="SM00635"/>
    </source>
</evidence>
<dbReference type="AlphaFoldDB" id="A0A8H9G2I7"/>
<proteinExistence type="predicted"/>
<dbReference type="PANTHER" id="PTHR23019:SF0">
    <property type="entry name" value="NUCLEAR PORE MEMBRANE GLYCOPROTEIN 210"/>
    <property type="match status" value="1"/>
</dbReference>
<protein>
    <recommendedName>
        <fullName evidence="1">BIG2 domain-containing protein</fullName>
    </recommendedName>
</protein>
<evidence type="ECO:0000313" key="2">
    <source>
        <dbReference type="EMBL" id="GGE33434.1"/>
    </source>
</evidence>
<keyword evidence="3" id="KW-1185">Reference proteome</keyword>
<feature type="domain" description="BIG2" evidence="1">
    <location>
        <begin position="35"/>
        <end position="112"/>
    </location>
</feature>
<reference evidence="2" key="1">
    <citation type="journal article" date="2014" name="Int. J. Syst. Evol. Microbiol.">
        <title>Complete genome sequence of Corynebacterium casei LMG S-19264T (=DSM 44701T), isolated from a smear-ripened cheese.</title>
        <authorList>
            <consortium name="US DOE Joint Genome Institute (JGI-PGF)"/>
            <person name="Walter F."/>
            <person name="Albersmeier A."/>
            <person name="Kalinowski J."/>
            <person name="Ruckert C."/>
        </authorList>
    </citation>
    <scope>NUCLEOTIDE SEQUENCE</scope>
    <source>
        <strain evidence="2">CGMCC 1.15966</strain>
    </source>
</reference>
<feature type="domain" description="BIG2" evidence="1">
    <location>
        <begin position="288"/>
        <end position="364"/>
    </location>
</feature>
<dbReference type="SUPFAM" id="SSF49373">
    <property type="entry name" value="Invasin/intimin cell-adhesion fragments"/>
    <property type="match status" value="5"/>
</dbReference>